<dbReference type="AlphaFoldDB" id="A0A7I7JRF9"/>
<dbReference type="EMBL" id="AP022562">
    <property type="protein sequence ID" value="BBX14485.1"/>
    <property type="molecule type" value="Genomic_DNA"/>
</dbReference>
<evidence type="ECO:0000313" key="2">
    <source>
        <dbReference type="Proteomes" id="UP000466997"/>
    </source>
</evidence>
<proteinExistence type="predicted"/>
<dbReference type="InterPro" id="IPR057513">
    <property type="entry name" value="Rv1893"/>
</dbReference>
<protein>
    <submittedName>
        <fullName evidence="1">Uncharacterized protein</fullName>
    </submittedName>
</protein>
<dbReference type="Pfam" id="PF23706">
    <property type="entry name" value="Rv1893"/>
    <property type="match status" value="1"/>
</dbReference>
<gene>
    <name evidence="1" type="ORF">MNVM_35660</name>
</gene>
<reference evidence="1 2" key="1">
    <citation type="journal article" date="2019" name="Emerg. Microbes Infect.">
        <title>Comprehensive subspecies identification of 175 nontuberculous mycobacteria species based on 7547 genomic profiles.</title>
        <authorList>
            <person name="Matsumoto Y."/>
            <person name="Kinjo T."/>
            <person name="Motooka D."/>
            <person name="Nabeya D."/>
            <person name="Jung N."/>
            <person name="Uechi K."/>
            <person name="Horii T."/>
            <person name="Iida T."/>
            <person name="Fujita J."/>
            <person name="Nakamura S."/>
        </authorList>
    </citation>
    <scope>NUCLEOTIDE SEQUENCE [LARGE SCALE GENOMIC DNA]</scope>
    <source>
        <strain evidence="1 2">JCM 6391</strain>
    </source>
</reference>
<name>A0A7I7JRF9_9MYCO</name>
<organism evidence="1 2">
    <name type="scientific">Mycobacterium novum</name>
    <dbReference type="NCBI Taxonomy" id="2492438"/>
    <lineage>
        <taxon>Bacteria</taxon>
        <taxon>Bacillati</taxon>
        <taxon>Actinomycetota</taxon>
        <taxon>Actinomycetes</taxon>
        <taxon>Mycobacteriales</taxon>
        <taxon>Mycobacteriaceae</taxon>
        <taxon>Mycobacterium</taxon>
    </lineage>
</organism>
<accession>A0A7I7JRF9</accession>
<evidence type="ECO:0000313" key="1">
    <source>
        <dbReference type="EMBL" id="BBX14485.1"/>
    </source>
</evidence>
<sequence length="76" mass="8071">MAITPKDAFNAARDIATHAVEKASDIVEDAGDIIRGDVSGGVNAIVQDSMEIATHAVERTKEVFTDRDGADEVDEV</sequence>
<dbReference type="Proteomes" id="UP000466997">
    <property type="component" value="Chromosome"/>
</dbReference>
<dbReference type="KEGG" id="mnm:MNVM_35660"/>
<keyword evidence="2" id="KW-1185">Reference proteome</keyword>
<dbReference type="RefSeq" id="WP_013829411.1">
    <property type="nucleotide sequence ID" value="NZ_AP022562.1"/>
</dbReference>